<feature type="region of interest" description="Disordered" evidence="1">
    <location>
        <begin position="1"/>
        <end position="32"/>
    </location>
</feature>
<organism evidence="2 3">
    <name type="scientific">Psophocarpus tetragonolobus</name>
    <name type="common">Winged bean</name>
    <name type="synonym">Dolichos tetragonolobus</name>
    <dbReference type="NCBI Taxonomy" id="3891"/>
    <lineage>
        <taxon>Eukaryota</taxon>
        <taxon>Viridiplantae</taxon>
        <taxon>Streptophyta</taxon>
        <taxon>Embryophyta</taxon>
        <taxon>Tracheophyta</taxon>
        <taxon>Spermatophyta</taxon>
        <taxon>Magnoliopsida</taxon>
        <taxon>eudicotyledons</taxon>
        <taxon>Gunneridae</taxon>
        <taxon>Pentapetalae</taxon>
        <taxon>rosids</taxon>
        <taxon>fabids</taxon>
        <taxon>Fabales</taxon>
        <taxon>Fabaceae</taxon>
        <taxon>Papilionoideae</taxon>
        <taxon>50 kb inversion clade</taxon>
        <taxon>NPAAA clade</taxon>
        <taxon>indigoferoid/millettioid clade</taxon>
        <taxon>Phaseoleae</taxon>
        <taxon>Psophocarpus</taxon>
    </lineage>
</organism>
<dbReference type="EMBL" id="JAYMYS010000001">
    <property type="protein sequence ID" value="KAK7410551.1"/>
    <property type="molecule type" value="Genomic_DNA"/>
</dbReference>
<dbReference type="Proteomes" id="UP001386955">
    <property type="component" value="Unassembled WGS sequence"/>
</dbReference>
<accession>A0AAN9XUM6</accession>
<gene>
    <name evidence="2" type="ORF">VNO78_01406</name>
</gene>
<evidence type="ECO:0000256" key="1">
    <source>
        <dbReference type="SAM" id="MobiDB-lite"/>
    </source>
</evidence>
<proteinExistence type="predicted"/>
<sequence>MTSQSPQKHFYQSGKIAAKDEDDAPTGSFDENALEVDDSLLRDGMTIRVHSTTKNGVGEGGVVTSTTRWRVAWPGGPWWRSRVFKFWVVMDLSSEVHDS</sequence>
<dbReference type="AlphaFoldDB" id="A0AAN9XUM6"/>
<reference evidence="2 3" key="1">
    <citation type="submission" date="2024-01" db="EMBL/GenBank/DDBJ databases">
        <title>The genomes of 5 underutilized Papilionoideae crops provide insights into root nodulation and disease resistanc.</title>
        <authorList>
            <person name="Jiang F."/>
        </authorList>
    </citation>
    <scope>NUCLEOTIDE SEQUENCE [LARGE SCALE GENOMIC DNA]</scope>
    <source>
        <strain evidence="2">DUOXIRENSHENG_FW03</strain>
        <tissue evidence="2">Leaves</tissue>
    </source>
</reference>
<evidence type="ECO:0000313" key="3">
    <source>
        <dbReference type="Proteomes" id="UP001386955"/>
    </source>
</evidence>
<evidence type="ECO:0000313" key="2">
    <source>
        <dbReference type="EMBL" id="KAK7410551.1"/>
    </source>
</evidence>
<protein>
    <submittedName>
        <fullName evidence="2">Uncharacterized protein</fullName>
    </submittedName>
</protein>
<name>A0AAN9XUM6_PSOTE</name>
<comment type="caution">
    <text evidence="2">The sequence shown here is derived from an EMBL/GenBank/DDBJ whole genome shotgun (WGS) entry which is preliminary data.</text>
</comment>
<keyword evidence="3" id="KW-1185">Reference proteome</keyword>